<keyword evidence="3" id="KW-1185">Reference proteome</keyword>
<accession>A0AAV7TB36</accession>
<evidence type="ECO:0000313" key="3">
    <source>
        <dbReference type="Proteomes" id="UP001066276"/>
    </source>
</evidence>
<protein>
    <submittedName>
        <fullName evidence="2">Uncharacterized protein</fullName>
    </submittedName>
</protein>
<dbReference type="EMBL" id="JANPWB010000007">
    <property type="protein sequence ID" value="KAJ1173087.1"/>
    <property type="molecule type" value="Genomic_DNA"/>
</dbReference>
<proteinExistence type="predicted"/>
<dbReference type="AlphaFoldDB" id="A0AAV7TB36"/>
<gene>
    <name evidence="2" type="ORF">NDU88_004928</name>
</gene>
<name>A0AAV7TB36_PLEWA</name>
<organism evidence="2 3">
    <name type="scientific">Pleurodeles waltl</name>
    <name type="common">Iberian ribbed newt</name>
    <dbReference type="NCBI Taxonomy" id="8319"/>
    <lineage>
        <taxon>Eukaryota</taxon>
        <taxon>Metazoa</taxon>
        <taxon>Chordata</taxon>
        <taxon>Craniata</taxon>
        <taxon>Vertebrata</taxon>
        <taxon>Euteleostomi</taxon>
        <taxon>Amphibia</taxon>
        <taxon>Batrachia</taxon>
        <taxon>Caudata</taxon>
        <taxon>Salamandroidea</taxon>
        <taxon>Salamandridae</taxon>
        <taxon>Pleurodelinae</taxon>
        <taxon>Pleurodeles</taxon>
    </lineage>
</organism>
<reference evidence="2" key="1">
    <citation type="journal article" date="2022" name="bioRxiv">
        <title>Sequencing and chromosome-scale assembly of the giantPleurodeles waltlgenome.</title>
        <authorList>
            <person name="Brown T."/>
            <person name="Elewa A."/>
            <person name="Iarovenko S."/>
            <person name="Subramanian E."/>
            <person name="Araus A.J."/>
            <person name="Petzold A."/>
            <person name="Susuki M."/>
            <person name="Suzuki K.-i.T."/>
            <person name="Hayashi T."/>
            <person name="Toyoda A."/>
            <person name="Oliveira C."/>
            <person name="Osipova E."/>
            <person name="Leigh N.D."/>
            <person name="Simon A."/>
            <person name="Yun M.H."/>
        </authorList>
    </citation>
    <scope>NUCLEOTIDE SEQUENCE</scope>
    <source>
        <strain evidence="2">20211129_DDA</strain>
        <tissue evidence="2">Liver</tissue>
    </source>
</reference>
<evidence type="ECO:0000313" key="2">
    <source>
        <dbReference type="EMBL" id="KAJ1173087.1"/>
    </source>
</evidence>
<sequence>MNYSSNSSFPARPGAYCLVWSRYTAAMRRSNVRLIFGCAVRCVSGPRLGDEPAGDDAGHGAVPHDGAWQRPGARGPGRALNLGGGDEHRSLLQEGGEM</sequence>
<feature type="region of interest" description="Disordered" evidence="1">
    <location>
        <begin position="50"/>
        <end position="98"/>
    </location>
</feature>
<evidence type="ECO:0000256" key="1">
    <source>
        <dbReference type="SAM" id="MobiDB-lite"/>
    </source>
</evidence>
<dbReference type="Proteomes" id="UP001066276">
    <property type="component" value="Chromosome 4_1"/>
</dbReference>
<comment type="caution">
    <text evidence="2">The sequence shown here is derived from an EMBL/GenBank/DDBJ whole genome shotgun (WGS) entry which is preliminary data.</text>
</comment>